<dbReference type="Proteomes" id="UP000008062">
    <property type="component" value="Chromosome 13"/>
</dbReference>
<dbReference type="InParanoid" id="F9XPR2"/>
<dbReference type="GeneID" id="13400768"/>
<dbReference type="AlphaFoldDB" id="F9XPR2"/>
<accession>F9XPR2</accession>
<sequence>MCTSVTSSAWEPCKDFRVRGNSTFREMLVVNSRFFINQHHKMSNRKREGGVDDDGGGDAAREMRAVDEEEYSQMLRTVLEKTKALCIEREELIVWLEQHGIPVPARLTQEELDATLADLSRFADGEKVEAFGIVPAASAAEPNSAPTVMSKIVEKEVSAPKTAVTSTTNVVKSCPSYWIWGECQMKQPCKMSHDVLKLDLMQSKAYKEACRTGHMAAKTAMLLFDMNEQFRECGFRKEVYKGALANASVASATSVSQHGSPEDALGESEKLSALQDWISEWRTVWFVKMPERVKQRVELVKQGRRPKRGIILLPDDDSAESSQNKGDGANIAYTKRD</sequence>
<reference evidence="2 3" key="1">
    <citation type="journal article" date="2011" name="PLoS Genet.">
        <title>Finished genome of the fungal wheat pathogen Mycosphaerella graminicola reveals dispensome structure, chromosome plasticity, and stealth pathogenesis.</title>
        <authorList>
            <person name="Goodwin S.B."/>
            <person name="Ben M'barek S."/>
            <person name="Dhillon B."/>
            <person name="Wittenberg A.H.J."/>
            <person name="Crane C.F."/>
            <person name="Hane J.K."/>
            <person name="Foster A.J."/>
            <person name="Van der Lee T.A.J."/>
            <person name="Grimwood J."/>
            <person name="Aerts A."/>
            <person name="Antoniw J."/>
            <person name="Bailey A."/>
            <person name="Bluhm B."/>
            <person name="Bowler J."/>
            <person name="Bristow J."/>
            <person name="van der Burgt A."/>
            <person name="Canto-Canche B."/>
            <person name="Churchill A.C.L."/>
            <person name="Conde-Ferraez L."/>
            <person name="Cools H.J."/>
            <person name="Coutinho P.M."/>
            <person name="Csukai M."/>
            <person name="Dehal P."/>
            <person name="De Wit P."/>
            <person name="Donzelli B."/>
            <person name="van de Geest H.C."/>
            <person name="van Ham R.C.H.J."/>
            <person name="Hammond-Kosack K.E."/>
            <person name="Henrissat B."/>
            <person name="Kilian A."/>
            <person name="Kobayashi A.K."/>
            <person name="Koopmann E."/>
            <person name="Kourmpetis Y."/>
            <person name="Kuzniar A."/>
            <person name="Lindquist E."/>
            <person name="Lombard V."/>
            <person name="Maliepaard C."/>
            <person name="Martins N."/>
            <person name="Mehrabi R."/>
            <person name="Nap J.P.H."/>
            <person name="Ponomarenko A."/>
            <person name="Rudd J.J."/>
            <person name="Salamov A."/>
            <person name="Schmutz J."/>
            <person name="Schouten H.J."/>
            <person name="Shapiro H."/>
            <person name="Stergiopoulos I."/>
            <person name="Torriani S.F.F."/>
            <person name="Tu H."/>
            <person name="de Vries R.P."/>
            <person name="Waalwijk C."/>
            <person name="Ware S.B."/>
            <person name="Wiebenga A."/>
            <person name="Zwiers L.-H."/>
            <person name="Oliver R.P."/>
            <person name="Grigoriev I.V."/>
            <person name="Kema G.H.J."/>
        </authorList>
    </citation>
    <scope>NUCLEOTIDE SEQUENCE [LARGE SCALE GENOMIC DNA]</scope>
    <source>
        <strain evidence="3">CBS 115943 / IPO323</strain>
    </source>
</reference>
<evidence type="ECO:0000313" key="2">
    <source>
        <dbReference type="EMBL" id="EGP82781.1"/>
    </source>
</evidence>
<evidence type="ECO:0008006" key="4">
    <source>
        <dbReference type="Google" id="ProtNLM"/>
    </source>
</evidence>
<dbReference type="RefSeq" id="XP_003847805.1">
    <property type="nucleotide sequence ID" value="XM_003847757.1"/>
</dbReference>
<gene>
    <name evidence="2" type="ORF">MYCGRDRAFT_97289</name>
</gene>
<keyword evidence="3" id="KW-1185">Reference proteome</keyword>
<proteinExistence type="predicted"/>
<dbReference type="HOGENOM" id="CLU_824407_0_0_1"/>
<dbReference type="KEGG" id="ztr:MYCGRDRAFT_97289"/>
<protein>
    <recommendedName>
        <fullName evidence="4">C3H1-type domain-containing protein</fullName>
    </recommendedName>
</protein>
<organism evidence="2 3">
    <name type="scientific">Zymoseptoria tritici (strain CBS 115943 / IPO323)</name>
    <name type="common">Speckled leaf blotch fungus</name>
    <name type="synonym">Septoria tritici</name>
    <dbReference type="NCBI Taxonomy" id="336722"/>
    <lineage>
        <taxon>Eukaryota</taxon>
        <taxon>Fungi</taxon>
        <taxon>Dikarya</taxon>
        <taxon>Ascomycota</taxon>
        <taxon>Pezizomycotina</taxon>
        <taxon>Dothideomycetes</taxon>
        <taxon>Dothideomycetidae</taxon>
        <taxon>Mycosphaerellales</taxon>
        <taxon>Mycosphaerellaceae</taxon>
        <taxon>Zymoseptoria</taxon>
    </lineage>
</organism>
<feature type="region of interest" description="Disordered" evidence="1">
    <location>
        <begin position="310"/>
        <end position="337"/>
    </location>
</feature>
<evidence type="ECO:0000313" key="3">
    <source>
        <dbReference type="Proteomes" id="UP000008062"/>
    </source>
</evidence>
<name>F9XPR2_ZYMTI</name>
<dbReference type="EMBL" id="CM001208">
    <property type="protein sequence ID" value="EGP82781.1"/>
    <property type="molecule type" value="Genomic_DNA"/>
</dbReference>
<evidence type="ECO:0000256" key="1">
    <source>
        <dbReference type="SAM" id="MobiDB-lite"/>
    </source>
</evidence>